<reference evidence="2 3" key="1">
    <citation type="submission" date="2024-10" db="EMBL/GenBank/DDBJ databases">
        <title>Updated reference genomes for cyclostephanoid diatoms.</title>
        <authorList>
            <person name="Roberts W.R."/>
            <person name="Alverson A.J."/>
        </authorList>
    </citation>
    <scope>NUCLEOTIDE SEQUENCE [LARGE SCALE GENOMIC DNA]</scope>
    <source>
        <strain evidence="2 3">AJA228-03</strain>
    </source>
</reference>
<feature type="signal peptide" evidence="1">
    <location>
        <begin position="1"/>
        <end position="23"/>
    </location>
</feature>
<dbReference type="EMBL" id="JALLPB020000775">
    <property type="protein sequence ID" value="KAL3806591.1"/>
    <property type="molecule type" value="Genomic_DNA"/>
</dbReference>
<sequence>MRSTSSIFLCILVAAVSAGPSTAFVPTGPSSLPISSMHAGNDDEGGMPSTAAVDDARARVGGGSPIGSIEKFRIPNPLAELVDIFSNFDDVVDDFFNKRMGNGEVFYGKRKYKPSGKVSSEYNGGGFTDFRKIEAAREFREMRAMMREGAGKEKEGR</sequence>
<dbReference type="Proteomes" id="UP001530377">
    <property type="component" value="Unassembled WGS sequence"/>
</dbReference>
<evidence type="ECO:0000313" key="3">
    <source>
        <dbReference type="Proteomes" id="UP001530377"/>
    </source>
</evidence>
<evidence type="ECO:0000313" key="2">
    <source>
        <dbReference type="EMBL" id="KAL3806591.1"/>
    </source>
</evidence>
<dbReference type="AlphaFoldDB" id="A0ABD3R964"/>
<gene>
    <name evidence="2" type="ORF">ACHAXA_011193</name>
</gene>
<accession>A0ABD3R964</accession>
<name>A0ABD3R964_9STRA</name>
<keyword evidence="1" id="KW-0732">Signal</keyword>
<comment type="caution">
    <text evidence="2">The sequence shown here is derived from an EMBL/GenBank/DDBJ whole genome shotgun (WGS) entry which is preliminary data.</text>
</comment>
<organism evidence="2 3">
    <name type="scientific">Cyclostephanos tholiformis</name>
    <dbReference type="NCBI Taxonomy" id="382380"/>
    <lineage>
        <taxon>Eukaryota</taxon>
        <taxon>Sar</taxon>
        <taxon>Stramenopiles</taxon>
        <taxon>Ochrophyta</taxon>
        <taxon>Bacillariophyta</taxon>
        <taxon>Coscinodiscophyceae</taxon>
        <taxon>Thalassiosirophycidae</taxon>
        <taxon>Stephanodiscales</taxon>
        <taxon>Stephanodiscaceae</taxon>
        <taxon>Cyclostephanos</taxon>
    </lineage>
</organism>
<feature type="chain" id="PRO_5044831281" evidence="1">
    <location>
        <begin position="24"/>
        <end position="157"/>
    </location>
</feature>
<protein>
    <submittedName>
        <fullName evidence="2">Uncharacterized protein</fullName>
    </submittedName>
</protein>
<keyword evidence="3" id="KW-1185">Reference proteome</keyword>
<proteinExistence type="predicted"/>
<evidence type="ECO:0000256" key="1">
    <source>
        <dbReference type="SAM" id="SignalP"/>
    </source>
</evidence>